<comment type="subcellular location">
    <subcellularLocation>
        <location evidence="1 7">Cell membrane</location>
        <topology evidence="1 7">Multi-pass membrane protein</topology>
    </subcellularLocation>
</comment>
<sequence length="312" mass="34369">MADTIPADAGLRKGLARPSRASVWADKWIPLVVLSPSVVISLIFVYGFLAATAVLSFTNSTLMPRYVGAGFQRYIDLFSNSVWWTSVANLFWFSVPFIVLSLGLGLLLAILMDQRIRAEGALRAIYLYPLALSQIVAGTAWQWLFNPEYGIQNTVRALGFTSFEFNWLNDSRMAMACVVIAAVWQCTGFVAALFLAGLRGVDEEVIKAGMVDGASMPVIYRRIVLPAMWPVFFSVLLLLTHQAIKTFDLVVAMTAGGPGTSTWLPSYFMYNFSFERGRMGVGAASAVMILVMVVAILIPMMYLEKRAQKNAS</sequence>
<evidence type="ECO:0000313" key="10">
    <source>
        <dbReference type="Proteomes" id="UP000183447"/>
    </source>
</evidence>
<dbReference type="Proteomes" id="UP000183447">
    <property type="component" value="Unassembled WGS sequence"/>
</dbReference>
<keyword evidence="3" id="KW-1003">Cell membrane</keyword>
<evidence type="ECO:0000259" key="8">
    <source>
        <dbReference type="PROSITE" id="PS50928"/>
    </source>
</evidence>
<evidence type="ECO:0000256" key="2">
    <source>
        <dbReference type="ARBA" id="ARBA00022448"/>
    </source>
</evidence>
<dbReference type="InterPro" id="IPR051393">
    <property type="entry name" value="ABC_transporter_permease"/>
</dbReference>
<dbReference type="Gene3D" id="1.10.3720.10">
    <property type="entry name" value="MetI-like"/>
    <property type="match status" value="1"/>
</dbReference>
<evidence type="ECO:0000256" key="3">
    <source>
        <dbReference type="ARBA" id="ARBA00022475"/>
    </source>
</evidence>
<evidence type="ECO:0000256" key="6">
    <source>
        <dbReference type="ARBA" id="ARBA00023136"/>
    </source>
</evidence>
<feature type="transmembrane region" description="Helical" evidence="7">
    <location>
        <begin position="90"/>
        <end position="112"/>
    </location>
</feature>
<dbReference type="GO" id="GO:0005886">
    <property type="term" value="C:plasma membrane"/>
    <property type="evidence" value="ECO:0007669"/>
    <property type="project" value="UniProtKB-SubCell"/>
</dbReference>
<dbReference type="PANTHER" id="PTHR30193">
    <property type="entry name" value="ABC TRANSPORTER PERMEASE PROTEIN"/>
    <property type="match status" value="1"/>
</dbReference>
<organism evidence="9 10">
    <name type="scientific">Devosia enhydra</name>
    <dbReference type="NCBI Taxonomy" id="665118"/>
    <lineage>
        <taxon>Bacteria</taxon>
        <taxon>Pseudomonadati</taxon>
        <taxon>Pseudomonadota</taxon>
        <taxon>Alphaproteobacteria</taxon>
        <taxon>Hyphomicrobiales</taxon>
        <taxon>Devosiaceae</taxon>
        <taxon>Devosia</taxon>
    </lineage>
</organism>
<proteinExistence type="inferred from homology"/>
<evidence type="ECO:0000256" key="1">
    <source>
        <dbReference type="ARBA" id="ARBA00004651"/>
    </source>
</evidence>
<dbReference type="GO" id="GO:0055085">
    <property type="term" value="P:transmembrane transport"/>
    <property type="evidence" value="ECO:0007669"/>
    <property type="project" value="InterPro"/>
</dbReference>
<reference evidence="9 10" key="1">
    <citation type="submission" date="2016-11" db="EMBL/GenBank/DDBJ databases">
        <authorList>
            <person name="Jaros S."/>
            <person name="Januszkiewicz K."/>
            <person name="Wedrychowicz H."/>
        </authorList>
    </citation>
    <scope>NUCLEOTIDE SEQUENCE [LARGE SCALE GENOMIC DNA]</scope>
    <source>
        <strain evidence="9 10">ATCC 23634</strain>
    </source>
</reference>
<dbReference type="OrthoDB" id="9805108at2"/>
<evidence type="ECO:0000256" key="5">
    <source>
        <dbReference type="ARBA" id="ARBA00022989"/>
    </source>
</evidence>
<dbReference type="SUPFAM" id="SSF161098">
    <property type="entry name" value="MetI-like"/>
    <property type="match status" value="1"/>
</dbReference>
<accession>A0A1K2HSB9</accession>
<dbReference type="InterPro" id="IPR035906">
    <property type="entry name" value="MetI-like_sf"/>
</dbReference>
<dbReference type="InterPro" id="IPR000515">
    <property type="entry name" value="MetI-like"/>
</dbReference>
<evidence type="ECO:0000256" key="7">
    <source>
        <dbReference type="RuleBase" id="RU363032"/>
    </source>
</evidence>
<evidence type="ECO:0000313" key="9">
    <source>
        <dbReference type="EMBL" id="SFZ80695.1"/>
    </source>
</evidence>
<dbReference type="PROSITE" id="PS50928">
    <property type="entry name" value="ABC_TM1"/>
    <property type="match status" value="1"/>
</dbReference>
<dbReference type="AlphaFoldDB" id="A0A1K2HSB9"/>
<dbReference type="PANTHER" id="PTHR30193:SF42">
    <property type="entry name" value="ABC TRANSPORTER PERMEASE PROTEIN"/>
    <property type="match status" value="1"/>
</dbReference>
<gene>
    <name evidence="9" type="ORF">SAMN02983003_0073</name>
</gene>
<feature type="transmembrane region" description="Helical" evidence="7">
    <location>
        <begin position="28"/>
        <end position="57"/>
    </location>
</feature>
<comment type="similarity">
    <text evidence="7">Belongs to the binding-protein-dependent transport system permease family.</text>
</comment>
<keyword evidence="4 7" id="KW-0812">Transmembrane</keyword>
<feature type="transmembrane region" description="Helical" evidence="7">
    <location>
        <begin position="173"/>
        <end position="198"/>
    </location>
</feature>
<keyword evidence="10" id="KW-1185">Reference proteome</keyword>
<name>A0A1K2HSB9_9HYPH</name>
<dbReference type="Pfam" id="PF00528">
    <property type="entry name" value="BPD_transp_1"/>
    <property type="match status" value="1"/>
</dbReference>
<dbReference type="CDD" id="cd06261">
    <property type="entry name" value="TM_PBP2"/>
    <property type="match status" value="1"/>
</dbReference>
<dbReference type="STRING" id="665118.SAMN02983003_0073"/>
<feature type="domain" description="ABC transmembrane type-1" evidence="8">
    <location>
        <begin position="87"/>
        <end position="302"/>
    </location>
</feature>
<dbReference type="EMBL" id="FPKU01000001">
    <property type="protein sequence ID" value="SFZ80695.1"/>
    <property type="molecule type" value="Genomic_DNA"/>
</dbReference>
<feature type="transmembrane region" description="Helical" evidence="7">
    <location>
        <begin position="279"/>
        <end position="303"/>
    </location>
</feature>
<keyword evidence="5 7" id="KW-1133">Transmembrane helix</keyword>
<protein>
    <submittedName>
        <fullName evidence="9">Carbohydrate ABC transporter membrane protein 1, CUT1 family</fullName>
    </submittedName>
</protein>
<feature type="transmembrane region" description="Helical" evidence="7">
    <location>
        <begin position="124"/>
        <end position="144"/>
    </location>
</feature>
<keyword evidence="2 7" id="KW-0813">Transport</keyword>
<feature type="transmembrane region" description="Helical" evidence="7">
    <location>
        <begin position="219"/>
        <end position="239"/>
    </location>
</feature>
<keyword evidence="6 7" id="KW-0472">Membrane</keyword>
<evidence type="ECO:0000256" key="4">
    <source>
        <dbReference type="ARBA" id="ARBA00022692"/>
    </source>
</evidence>